<sequence length="173" mass="20066">MFIVVAVLILWKNLDLYFEILSTFFSMVMTTGIVFILTVALVWFKLLLRIPNWPMRLLDEHIHQQAIIDTTANTGGSGEGNLDYQNDHNDKDDLHDLDRQEHQDDLGDLSDLEDLDYQDDESDQCDQGYLTDVDDQDDMEDFDNLFRHHGFLLPIAESDDNGLFAEQNVELHF</sequence>
<keyword evidence="2" id="KW-0472">Membrane</keyword>
<evidence type="ECO:0000313" key="4">
    <source>
        <dbReference type="Proteomes" id="UP001321473"/>
    </source>
</evidence>
<dbReference type="EMBL" id="JARKHS020029516">
    <property type="protein sequence ID" value="KAK8763239.1"/>
    <property type="molecule type" value="Genomic_DNA"/>
</dbReference>
<keyword evidence="4" id="KW-1185">Reference proteome</keyword>
<gene>
    <name evidence="3" type="ORF">V5799_034158</name>
</gene>
<protein>
    <submittedName>
        <fullName evidence="3">Uncharacterized protein</fullName>
    </submittedName>
</protein>
<evidence type="ECO:0000256" key="1">
    <source>
        <dbReference type="SAM" id="MobiDB-lite"/>
    </source>
</evidence>
<dbReference type="AlphaFoldDB" id="A0AAQ4DL99"/>
<feature type="transmembrane region" description="Helical" evidence="2">
    <location>
        <begin position="20"/>
        <end position="48"/>
    </location>
</feature>
<keyword evidence="2" id="KW-1133">Transmembrane helix</keyword>
<feature type="region of interest" description="Disordered" evidence="1">
    <location>
        <begin position="72"/>
        <end position="95"/>
    </location>
</feature>
<dbReference type="Proteomes" id="UP001321473">
    <property type="component" value="Unassembled WGS sequence"/>
</dbReference>
<organism evidence="3 4">
    <name type="scientific">Amblyomma americanum</name>
    <name type="common">Lone star tick</name>
    <dbReference type="NCBI Taxonomy" id="6943"/>
    <lineage>
        <taxon>Eukaryota</taxon>
        <taxon>Metazoa</taxon>
        <taxon>Ecdysozoa</taxon>
        <taxon>Arthropoda</taxon>
        <taxon>Chelicerata</taxon>
        <taxon>Arachnida</taxon>
        <taxon>Acari</taxon>
        <taxon>Parasitiformes</taxon>
        <taxon>Ixodida</taxon>
        <taxon>Ixodoidea</taxon>
        <taxon>Ixodidae</taxon>
        <taxon>Amblyomminae</taxon>
        <taxon>Amblyomma</taxon>
    </lineage>
</organism>
<comment type="caution">
    <text evidence="3">The sequence shown here is derived from an EMBL/GenBank/DDBJ whole genome shotgun (WGS) entry which is preliminary data.</text>
</comment>
<feature type="compositionally biased region" description="Basic and acidic residues" evidence="1">
    <location>
        <begin position="85"/>
        <end position="95"/>
    </location>
</feature>
<proteinExistence type="predicted"/>
<name>A0AAQ4DL99_AMBAM</name>
<evidence type="ECO:0000256" key="2">
    <source>
        <dbReference type="SAM" id="Phobius"/>
    </source>
</evidence>
<evidence type="ECO:0000313" key="3">
    <source>
        <dbReference type="EMBL" id="KAK8763239.1"/>
    </source>
</evidence>
<accession>A0AAQ4DL99</accession>
<reference evidence="3 4" key="1">
    <citation type="journal article" date="2023" name="Arcadia Sci">
        <title>De novo assembly of a long-read Amblyomma americanum tick genome.</title>
        <authorList>
            <person name="Chou S."/>
            <person name="Poskanzer K.E."/>
            <person name="Rollins M."/>
            <person name="Thuy-Boun P.S."/>
        </authorList>
    </citation>
    <scope>NUCLEOTIDE SEQUENCE [LARGE SCALE GENOMIC DNA]</scope>
    <source>
        <strain evidence="3">F_SG_1</strain>
        <tissue evidence="3">Salivary glands</tissue>
    </source>
</reference>
<keyword evidence="2" id="KW-0812">Transmembrane</keyword>